<feature type="region of interest" description="Disordered" evidence="1">
    <location>
        <begin position="213"/>
        <end position="240"/>
    </location>
</feature>
<sequence>MMQSPSLHSHEDYHKRLSDTDFDAARMVKQREQEKNQRILNARDAVSRKAQQNKHSQEHKDKPERSKHEKRKDIENRLKEMDLQKQAQAYMRRHELENKMLEQELEKRRMKKQFEKEMLLKQMKKEHEEKKKMDKAMQQYKEEQAAKQKQKEEHRKAEEQKRKEEKERRRRRKEREKRKEAERRKGAENKDIVRLQQQIQQLTSQIQLMSQAQPFTNPPQNQFPPPNAPSAFSAFPGAPTEAEVEVPDASVIDQYLQMISKLKKLSDPTMIEDETIDHDMAYGVRADPPPSYPTQDFQPQKPPSSMPSRVIPSDPITEFNPEKRDEYMKDIAGLNSLNLHRSQALNSASHYSREHSDDELYDESEDSLIEKPPPRKQKSPRKTKKTPALSSSPEDREKKLDEMWFNIQRDGVRSRWLSPHSQALHDKEKREEEEREKRKREKSLKKQNEAERRQREKDEEQRRKALEEELRQKEEQHTLDETEVDDTFLKEIRSRQRERENWRRASLSPDIRRSLQSAVARPREFGDVDEEEERRERAEQAARAAQLAKEAEQRRRQQEAERRKKELEEMQRRAQQRPDIVFSDAEAAIQKLRTPVFAQNDDSSSTTPKHSPPSSPESTQHEPPKKEESESSDEDDSSFLGMMSDGRRISAPMHEREQRQRMEMTSNSQSPPFRQAFPPQPQSFTPVTAPRNYSPQARQSLSRSTSPGNLSTREILQRISQVNSQTEHLYQQASRTFSQSPH</sequence>
<feature type="compositionally biased region" description="Basic and acidic residues" evidence="1">
    <location>
        <begin position="423"/>
        <end position="436"/>
    </location>
</feature>
<feature type="region of interest" description="Disordered" evidence="1">
    <location>
        <begin position="276"/>
        <end position="327"/>
    </location>
</feature>
<evidence type="ECO:0000256" key="1">
    <source>
        <dbReference type="SAM" id="MobiDB-lite"/>
    </source>
</evidence>
<feature type="compositionally biased region" description="Basic and acidic residues" evidence="1">
    <location>
        <begin position="487"/>
        <end position="503"/>
    </location>
</feature>
<feature type="compositionally biased region" description="Low complexity" evidence="1">
    <location>
        <begin position="668"/>
        <end position="677"/>
    </location>
</feature>
<feature type="compositionally biased region" description="Basic and acidic residues" evidence="1">
    <location>
        <begin position="444"/>
        <end position="480"/>
    </location>
</feature>
<feature type="compositionally biased region" description="Basic residues" evidence="1">
    <location>
        <begin position="374"/>
        <end position="385"/>
    </location>
</feature>
<name>A0ABQ9XCG1_9EUKA</name>
<gene>
    <name evidence="2" type="ORF">BLNAU_16166</name>
</gene>
<feature type="compositionally biased region" description="Basic and acidic residues" evidence="1">
    <location>
        <begin position="645"/>
        <end position="662"/>
    </location>
</feature>
<comment type="caution">
    <text evidence="2">The sequence shown here is derived from an EMBL/GenBank/DDBJ whole genome shotgun (WGS) entry which is preliminary data.</text>
</comment>
<feature type="region of interest" description="Disordered" evidence="1">
    <location>
        <begin position="24"/>
        <end position="88"/>
    </location>
</feature>
<feature type="compositionally biased region" description="Basic and acidic residues" evidence="1">
    <location>
        <begin position="549"/>
        <end position="572"/>
    </location>
</feature>
<feature type="compositionally biased region" description="Basic and acidic residues" evidence="1">
    <location>
        <begin position="393"/>
        <end position="402"/>
    </location>
</feature>
<keyword evidence="3" id="KW-1185">Reference proteome</keyword>
<feature type="compositionally biased region" description="Basic and acidic residues" evidence="1">
    <location>
        <begin position="177"/>
        <end position="193"/>
    </location>
</feature>
<feature type="compositionally biased region" description="Low complexity" evidence="1">
    <location>
        <begin position="229"/>
        <end position="240"/>
    </location>
</feature>
<evidence type="ECO:0000313" key="2">
    <source>
        <dbReference type="EMBL" id="KAK2948948.1"/>
    </source>
</evidence>
<protein>
    <submittedName>
        <fullName evidence="2">Uncharacterized protein</fullName>
    </submittedName>
</protein>
<feature type="compositionally biased region" description="Basic and acidic residues" evidence="1">
    <location>
        <begin position="113"/>
        <end position="167"/>
    </location>
</feature>
<feature type="compositionally biased region" description="Basic and acidic residues" evidence="1">
    <location>
        <begin position="619"/>
        <end position="629"/>
    </location>
</feature>
<feature type="compositionally biased region" description="Polar residues" evidence="1">
    <location>
        <begin position="691"/>
        <end position="714"/>
    </location>
</feature>
<feature type="compositionally biased region" description="Basic and acidic residues" evidence="1">
    <location>
        <begin position="24"/>
        <end position="37"/>
    </location>
</feature>
<evidence type="ECO:0000313" key="3">
    <source>
        <dbReference type="Proteomes" id="UP001281761"/>
    </source>
</evidence>
<feature type="region of interest" description="Disordered" evidence="1">
    <location>
        <begin position="113"/>
        <end position="195"/>
    </location>
</feature>
<dbReference type="Proteomes" id="UP001281761">
    <property type="component" value="Unassembled WGS sequence"/>
</dbReference>
<organism evidence="2 3">
    <name type="scientific">Blattamonas nauphoetae</name>
    <dbReference type="NCBI Taxonomy" id="2049346"/>
    <lineage>
        <taxon>Eukaryota</taxon>
        <taxon>Metamonada</taxon>
        <taxon>Preaxostyla</taxon>
        <taxon>Oxymonadida</taxon>
        <taxon>Blattamonas</taxon>
    </lineage>
</organism>
<proteinExistence type="predicted"/>
<dbReference type="EMBL" id="JARBJD010000166">
    <property type="protein sequence ID" value="KAK2948948.1"/>
    <property type="molecule type" value="Genomic_DNA"/>
</dbReference>
<reference evidence="2 3" key="1">
    <citation type="journal article" date="2022" name="bioRxiv">
        <title>Genomics of Preaxostyla Flagellates Illuminates Evolutionary Transitions and the Path Towards Mitochondrial Loss.</title>
        <authorList>
            <person name="Novak L.V.F."/>
            <person name="Treitli S.C."/>
            <person name="Pyrih J."/>
            <person name="Halakuc P."/>
            <person name="Pipaliya S.V."/>
            <person name="Vacek V."/>
            <person name="Brzon O."/>
            <person name="Soukal P."/>
            <person name="Eme L."/>
            <person name="Dacks J.B."/>
            <person name="Karnkowska A."/>
            <person name="Elias M."/>
            <person name="Hampl V."/>
        </authorList>
    </citation>
    <scope>NUCLEOTIDE SEQUENCE [LARGE SCALE GENOMIC DNA]</scope>
    <source>
        <strain evidence="2">NAU3</strain>
        <tissue evidence="2">Gut</tissue>
    </source>
</reference>
<accession>A0ABQ9XCG1</accession>
<feature type="compositionally biased region" description="Basic and acidic residues" evidence="1">
    <location>
        <begin position="55"/>
        <end position="83"/>
    </location>
</feature>
<feature type="region of interest" description="Disordered" evidence="1">
    <location>
        <begin position="346"/>
        <end position="714"/>
    </location>
</feature>